<organism evidence="9 10">
    <name type="scientific">Agathobacter rectalis</name>
    <dbReference type="NCBI Taxonomy" id="39491"/>
    <lineage>
        <taxon>Bacteria</taxon>
        <taxon>Bacillati</taxon>
        <taxon>Bacillota</taxon>
        <taxon>Clostridia</taxon>
        <taxon>Lachnospirales</taxon>
        <taxon>Lachnospiraceae</taxon>
        <taxon>Agathobacter</taxon>
    </lineage>
</organism>
<name>A0A0M6WDC7_9FIRM</name>
<evidence type="ECO:0000256" key="5">
    <source>
        <dbReference type="ARBA" id="ARBA00022692"/>
    </source>
</evidence>
<dbReference type="Proteomes" id="UP000049472">
    <property type="component" value="Unassembled WGS sequence"/>
</dbReference>
<comment type="similarity">
    <text evidence="2">Belongs to the AzlC family.</text>
</comment>
<evidence type="ECO:0000256" key="6">
    <source>
        <dbReference type="ARBA" id="ARBA00022989"/>
    </source>
</evidence>
<gene>
    <name evidence="9" type="ORF">T1815_05831</name>
</gene>
<sequence length="233" mass="25241">MKNYKRGLTAGIPIALGYLSVSFTFGIMAVSYGLSWWQAVLISMTTVTSAGQFAGIGIMMHPGQYFQMLISQITINIRYSFMSISVGQKANSRFSGISRWILGFMMTDEIFAVASQEDSVSRSFFAGLSTLPYIGWAVGTLIGAILGSILPDRLMSALSLAIYGMFVAIVIPEMKKSRAVVFVVLLALVLSCMFYYVPFLSRISSGITITVVAIVAAVIGSLLFPVADDTDKE</sequence>
<evidence type="ECO:0000313" key="10">
    <source>
        <dbReference type="Proteomes" id="UP000049472"/>
    </source>
</evidence>
<proteinExistence type="inferred from homology"/>
<evidence type="ECO:0000256" key="2">
    <source>
        <dbReference type="ARBA" id="ARBA00010735"/>
    </source>
</evidence>
<keyword evidence="6 8" id="KW-1133">Transmembrane helix</keyword>
<keyword evidence="3" id="KW-0813">Transport</keyword>
<feature type="transmembrane region" description="Helical" evidence="8">
    <location>
        <begin position="154"/>
        <end position="172"/>
    </location>
</feature>
<evidence type="ECO:0000256" key="7">
    <source>
        <dbReference type="ARBA" id="ARBA00023136"/>
    </source>
</evidence>
<evidence type="ECO:0000256" key="4">
    <source>
        <dbReference type="ARBA" id="ARBA00022475"/>
    </source>
</evidence>
<feature type="transmembrane region" description="Helical" evidence="8">
    <location>
        <begin position="7"/>
        <end position="30"/>
    </location>
</feature>
<comment type="subcellular location">
    <subcellularLocation>
        <location evidence="1">Cell membrane</location>
        <topology evidence="1">Multi-pass membrane protein</topology>
    </subcellularLocation>
</comment>
<dbReference type="RefSeq" id="WP_055061065.1">
    <property type="nucleotide sequence ID" value="NZ_CVRQ01000008.1"/>
</dbReference>
<dbReference type="InterPro" id="IPR011606">
    <property type="entry name" value="Brnchd-chn_aa_trnsp_permease"/>
</dbReference>
<dbReference type="GO" id="GO:0005886">
    <property type="term" value="C:plasma membrane"/>
    <property type="evidence" value="ECO:0007669"/>
    <property type="project" value="UniProtKB-SubCell"/>
</dbReference>
<dbReference type="PANTHER" id="PTHR34979:SF1">
    <property type="entry name" value="INNER MEMBRANE PROTEIN YGAZ"/>
    <property type="match status" value="1"/>
</dbReference>
<keyword evidence="10" id="KW-1185">Reference proteome</keyword>
<dbReference type="Pfam" id="PF03591">
    <property type="entry name" value="AzlC"/>
    <property type="match status" value="1"/>
</dbReference>
<feature type="transmembrane region" description="Helical" evidence="8">
    <location>
        <begin position="36"/>
        <end position="59"/>
    </location>
</feature>
<evidence type="ECO:0000256" key="3">
    <source>
        <dbReference type="ARBA" id="ARBA00022448"/>
    </source>
</evidence>
<evidence type="ECO:0008006" key="11">
    <source>
        <dbReference type="Google" id="ProtNLM"/>
    </source>
</evidence>
<dbReference type="GO" id="GO:1903785">
    <property type="term" value="P:L-valine transmembrane transport"/>
    <property type="evidence" value="ECO:0007669"/>
    <property type="project" value="TreeGrafter"/>
</dbReference>
<dbReference type="EMBL" id="CVRQ01000008">
    <property type="protein sequence ID" value="CRL33418.1"/>
    <property type="molecule type" value="Genomic_DNA"/>
</dbReference>
<evidence type="ECO:0000313" key="9">
    <source>
        <dbReference type="EMBL" id="CRL33418.1"/>
    </source>
</evidence>
<evidence type="ECO:0000256" key="8">
    <source>
        <dbReference type="SAM" id="Phobius"/>
    </source>
</evidence>
<dbReference type="PANTHER" id="PTHR34979">
    <property type="entry name" value="INNER MEMBRANE PROTEIN YGAZ"/>
    <property type="match status" value="1"/>
</dbReference>
<evidence type="ECO:0000256" key="1">
    <source>
        <dbReference type="ARBA" id="ARBA00004651"/>
    </source>
</evidence>
<keyword evidence="7 8" id="KW-0472">Membrane</keyword>
<feature type="transmembrane region" description="Helical" evidence="8">
    <location>
        <begin position="179"/>
        <end position="197"/>
    </location>
</feature>
<protein>
    <recommendedName>
        <fullName evidence="11">Branched-chain amino acid ABC transporter permease</fullName>
    </recommendedName>
</protein>
<accession>A0A0M6WDC7</accession>
<keyword evidence="4" id="KW-1003">Cell membrane</keyword>
<feature type="transmembrane region" description="Helical" evidence="8">
    <location>
        <begin position="203"/>
        <end position="227"/>
    </location>
</feature>
<keyword evidence="5 8" id="KW-0812">Transmembrane</keyword>
<dbReference type="AlphaFoldDB" id="A0A0M6WDC7"/>
<feature type="transmembrane region" description="Helical" evidence="8">
    <location>
        <begin position="124"/>
        <end position="148"/>
    </location>
</feature>
<reference evidence="10" key="1">
    <citation type="submission" date="2015-05" db="EMBL/GenBank/DDBJ databases">
        <authorList>
            <consortium name="Pathogen Informatics"/>
        </authorList>
    </citation>
    <scope>NUCLEOTIDE SEQUENCE [LARGE SCALE GENOMIC DNA]</scope>
    <source>
        <strain evidence="10">T1-815</strain>
    </source>
</reference>